<comment type="catalytic activity">
    <reaction evidence="5 6">
        <text>NAD(+) + ATP = ADP + NADP(+) + H(+)</text>
        <dbReference type="Rhea" id="RHEA:18629"/>
        <dbReference type="ChEBI" id="CHEBI:15378"/>
        <dbReference type="ChEBI" id="CHEBI:30616"/>
        <dbReference type="ChEBI" id="CHEBI:57540"/>
        <dbReference type="ChEBI" id="CHEBI:58349"/>
        <dbReference type="ChEBI" id="CHEBI:456216"/>
        <dbReference type="EC" id="2.7.1.23"/>
    </reaction>
</comment>
<keyword evidence="6" id="KW-0963">Cytoplasm</keyword>
<keyword evidence="6" id="KW-0067">ATP-binding</keyword>
<comment type="caution">
    <text evidence="6">Lacks conserved residue(s) required for the propagation of feature annotation.</text>
</comment>
<proteinExistence type="inferred from homology"/>
<dbReference type="GO" id="GO:0006741">
    <property type="term" value="P:NADP+ biosynthetic process"/>
    <property type="evidence" value="ECO:0007669"/>
    <property type="project" value="UniProtKB-UniRule"/>
</dbReference>
<protein>
    <recommendedName>
        <fullName evidence="6">NAD kinase</fullName>
        <ecNumber evidence="6">2.7.1.23</ecNumber>
    </recommendedName>
    <alternativeName>
        <fullName evidence="6">ATP-dependent NAD kinase</fullName>
    </alternativeName>
</protein>
<dbReference type="GO" id="GO:0019674">
    <property type="term" value="P:NAD+ metabolic process"/>
    <property type="evidence" value="ECO:0007669"/>
    <property type="project" value="InterPro"/>
</dbReference>
<dbReference type="Pfam" id="PF01513">
    <property type="entry name" value="NAD_kinase"/>
    <property type="match status" value="1"/>
</dbReference>
<dbReference type="GO" id="GO:0005737">
    <property type="term" value="C:cytoplasm"/>
    <property type="evidence" value="ECO:0007669"/>
    <property type="project" value="UniProtKB-SubCell"/>
</dbReference>
<dbReference type="SUPFAM" id="SSF111331">
    <property type="entry name" value="NAD kinase/diacylglycerol kinase-like"/>
    <property type="match status" value="1"/>
</dbReference>
<keyword evidence="1 6" id="KW-0808">Transferase</keyword>
<evidence type="ECO:0000313" key="8">
    <source>
        <dbReference type="Proteomes" id="UP000488506"/>
    </source>
</evidence>
<evidence type="ECO:0000256" key="4">
    <source>
        <dbReference type="ARBA" id="ARBA00023027"/>
    </source>
</evidence>
<feature type="binding site" evidence="6">
    <location>
        <begin position="127"/>
        <end position="128"/>
    </location>
    <ligand>
        <name>NAD(+)</name>
        <dbReference type="ChEBI" id="CHEBI:57540"/>
    </ligand>
</feature>
<evidence type="ECO:0000256" key="5">
    <source>
        <dbReference type="ARBA" id="ARBA00047925"/>
    </source>
</evidence>
<feature type="binding site" evidence="6">
    <location>
        <position position="224"/>
    </location>
    <ligand>
        <name>NAD(+)</name>
        <dbReference type="ChEBI" id="CHEBI:57540"/>
    </ligand>
</feature>
<evidence type="ECO:0000256" key="2">
    <source>
        <dbReference type="ARBA" id="ARBA00022777"/>
    </source>
</evidence>
<keyword evidence="4 6" id="KW-0520">NAD</keyword>
<dbReference type="Proteomes" id="UP000488506">
    <property type="component" value="Unassembled WGS sequence"/>
</dbReference>
<comment type="subcellular location">
    <subcellularLocation>
        <location evidence="6">Cytoplasm</location>
    </subcellularLocation>
</comment>
<dbReference type="HAMAP" id="MF_00361">
    <property type="entry name" value="NAD_kinase"/>
    <property type="match status" value="1"/>
</dbReference>
<dbReference type="Gene3D" id="3.40.50.10330">
    <property type="entry name" value="Probable inorganic polyphosphate/atp-NAD kinase, domain 1"/>
    <property type="match status" value="1"/>
</dbReference>
<comment type="similarity">
    <text evidence="6">Belongs to the NAD kinase family.</text>
</comment>
<feature type="binding site" evidence="6">
    <location>
        <position position="138"/>
    </location>
    <ligand>
        <name>NAD(+)</name>
        <dbReference type="ChEBI" id="CHEBI:57540"/>
    </ligand>
</feature>
<dbReference type="Pfam" id="PF20143">
    <property type="entry name" value="NAD_kinase_C"/>
    <property type="match status" value="1"/>
</dbReference>
<evidence type="ECO:0000256" key="1">
    <source>
        <dbReference type="ARBA" id="ARBA00022679"/>
    </source>
</evidence>
<evidence type="ECO:0000313" key="7">
    <source>
        <dbReference type="EMBL" id="KAF0134823.1"/>
    </source>
</evidence>
<dbReference type="InterPro" id="IPR017437">
    <property type="entry name" value="ATP-NAD_kinase_PpnK-typ_C"/>
</dbReference>
<reference evidence="7 8" key="1">
    <citation type="submission" date="2019-12" db="EMBL/GenBank/DDBJ databases">
        <authorList>
            <person name="Wolfe R."/>
            <person name="Danczak R."/>
            <person name="Wilkins M."/>
        </authorList>
    </citation>
    <scope>NUCLEOTIDE SEQUENCE [LARGE SCALE GENOMIC DNA]</scope>
    <source>
        <strain evidence="7">X2_MaxBin.013</strain>
    </source>
</reference>
<feature type="binding site" evidence="6">
    <location>
        <position position="58"/>
    </location>
    <ligand>
        <name>NAD(+)</name>
        <dbReference type="ChEBI" id="CHEBI:57540"/>
    </ligand>
</feature>
<dbReference type="EMBL" id="WPAF01000004">
    <property type="protein sequence ID" value="KAF0134823.1"/>
    <property type="molecule type" value="Genomic_DNA"/>
</dbReference>
<dbReference type="PANTHER" id="PTHR20275:SF0">
    <property type="entry name" value="NAD KINASE"/>
    <property type="match status" value="1"/>
</dbReference>
<dbReference type="EC" id="2.7.1.23" evidence="6"/>
<accession>A0A833L1V0</accession>
<comment type="cofactor">
    <cofactor evidence="6">
        <name>a divalent metal cation</name>
        <dbReference type="ChEBI" id="CHEBI:60240"/>
    </cofactor>
</comment>
<organism evidence="7 8">
    <name type="scientific">Candidatus Saganbacteria bacterium</name>
    <dbReference type="NCBI Taxonomy" id="2575572"/>
    <lineage>
        <taxon>Bacteria</taxon>
        <taxon>Bacillati</taxon>
        <taxon>Saganbacteria</taxon>
    </lineage>
</organism>
<dbReference type="PANTHER" id="PTHR20275">
    <property type="entry name" value="NAD KINASE"/>
    <property type="match status" value="1"/>
</dbReference>
<dbReference type="GO" id="GO:0046872">
    <property type="term" value="F:metal ion binding"/>
    <property type="evidence" value="ECO:0007669"/>
    <property type="project" value="UniProtKB-UniRule"/>
</dbReference>
<evidence type="ECO:0000256" key="3">
    <source>
        <dbReference type="ARBA" id="ARBA00022857"/>
    </source>
</evidence>
<dbReference type="GO" id="GO:0005524">
    <property type="term" value="F:ATP binding"/>
    <property type="evidence" value="ECO:0007669"/>
    <property type="project" value="UniProtKB-KW"/>
</dbReference>
<comment type="function">
    <text evidence="6">Involved in the regulation of the intracellular balance of NAD and NADP, and is a key enzyme in the biosynthesis of NADP. Catalyzes specifically the phosphorylation on 2'-hydroxyl of the adenosine moiety of NAD to yield NADP.</text>
</comment>
<evidence type="ECO:0000256" key="6">
    <source>
        <dbReference type="HAMAP-Rule" id="MF_00361"/>
    </source>
</evidence>
<dbReference type="InterPro" id="IPR017438">
    <property type="entry name" value="ATP-NAD_kinase_N"/>
</dbReference>
<dbReference type="Gene3D" id="2.60.200.30">
    <property type="entry name" value="Probable inorganic polyphosphate/atp-NAD kinase, domain 2"/>
    <property type="match status" value="1"/>
</dbReference>
<name>A0A833L1V0_UNCSA</name>
<dbReference type="AlphaFoldDB" id="A0A833L1V0"/>
<feature type="binding site" evidence="6">
    <location>
        <position position="157"/>
    </location>
    <ligand>
        <name>NAD(+)</name>
        <dbReference type="ChEBI" id="CHEBI:57540"/>
    </ligand>
</feature>
<keyword evidence="3 6" id="KW-0521">NADP</keyword>
<sequence length="265" mass="28781">MKIGIIYKEEDAIVAGTAKKVMAELAAAGHKAINITKNHALKGIDFIITFGGDGTILRAARITAKNKIPLLTAHLGGLGILSEISHLEIIGSVELVKSKKYHLDSRMMLDAGVIRNGKKIKSTPALNDIVIGKSSIARTIKLEAFLKDKSIASYIGDGLIISTATGSTAYNFAVNGPILPPDSKSFILSPICPHRGANRSIILEDSINIKIVKGEDLLLTADGQETFYLKKGDVITIGKSEYKTNFIRLKEYNIWELLKNKLGWI</sequence>
<dbReference type="InterPro" id="IPR002504">
    <property type="entry name" value="NADK"/>
</dbReference>
<dbReference type="GO" id="GO:0051287">
    <property type="term" value="F:NAD binding"/>
    <property type="evidence" value="ECO:0007669"/>
    <property type="project" value="UniProtKB-ARBA"/>
</dbReference>
<gene>
    <name evidence="6" type="primary">nadK</name>
    <name evidence="7" type="ORF">FD145_391</name>
</gene>
<keyword evidence="2 6" id="KW-0418">Kinase</keyword>
<feature type="active site" description="Proton acceptor" evidence="6">
    <location>
        <position position="53"/>
    </location>
</feature>
<keyword evidence="6" id="KW-0547">Nucleotide-binding</keyword>
<dbReference type="InterPro" id="IPR016064">
    <property type="entry name" value="NAD/diacylglycerol_kinase_sf"/>
</dbReference>
<comment type="caution">
    <text evidence="7">The sequence shown here is derived from an EMBL/GenBank/DDBJ whole genome shotgun (WGS) entry which is preliminary data.</text>
</comment>
<dbReference type="GO" id="GO:0003951">
    <property type="term" value="F:NAD+ kinase activity"/>
    <property type="evidence" value="ECO:0007669"/>
    <property type="project" value="UniProtKB-UniRule"/>
</dbReference>
<feature type="binding site" evidence="6">
    <location>
        <begin position="53"/>
        <end position="54"/>
    </location>
    <ligand>
        <name>NAD(+)</name>
        <dbReference type="ChEBI" id="CHEBI:57540"/>
    </ligand>
</feature>